<dbReference type="Proteomes" id="UP001198182">
    <property type="component" value="Unassembled WGS sequence"/>
</dbReference>
<dbReference type="GO" id="GO:0005886">
    <property type="term" value="C:plasma membrane"/>
    <property type="evidence" value="ECO:0007669"/>
    <property type="project" value="UniProtKB-SubCell"/>
</dbReference>
<evidence type="ECO:0000313" key="7">
    <source>
        <dbReference type="EMBL" id="MCC2229808.1"/>
    </source>
</evidence>
<feature type="transmembrane region" description="Helical" evidence="6">
    <location>
        <begin position="372"/>
        <end position="391"/>
    </location>
</feature>
<gene>
    <name evidence="7" type="ORF">LKD81_02160</name>
</gene>
<sequence>MEKKVKKRRSMPTAYSILLLLIVAIALLSHGIPGVKGASLADVVMAIPSGFLDAIDVCLFILILGGFLGLTGGTGALEAGIAHVVRRFQGREMILIPILMFLFSIGGTTYGMAEETMAFYALITATMIAAGFDAMVGAAVILVGAGVGVLGSTVNPFAVSAAIDAIQGSGRGIVIDQGIILLIGTVLWLICLAAGIWFVMRYAARVRKQGRSILSPAELQASRETYAGAEEVRTEEKSEKDGTITAKEQLTRAQKASLILFAISFLIMVVSLIPWKSFGVTIFERTAWLTGIDLGEWYFQELQAWFLLASILMAVIARIPEREAIDSFVRGAADMIGVVFVIAVSRAISVLMQSTGLDQYVLAYASQTLGDVSPVLFVVTGYVIYLGLSFLIPSTSGLAAVSMPTFGGLAAELGFRPEVMIMIFCAASGLVNLVTPTSAVVMGGLSICRIEWTTWLKFIAGFLAILLVISLVVLSAAIFIL</sequence>
<feature type="transmembrane region" description="Helical" evidence="6">
    <location>
        <begin position="93"/>
        <end position="113"/>
    </location>
</feature>
<dbReference type="InterPro" id="IPR018385">
    <property type="entry name" value="C4_dicarb_anaerob_car-like"/>
</dbReference>
<evidence type="ECO:0000256" key="3">
    <source>
        <dbReference type="ARBA" id="ARBA00022692"/>
    </source>
</evidence>
<organism evidence="7 8">
    <name type="scientific">Hominifimenecus microfluidus</name>
    <dbReference type="NCBI Taxonomy" id="2885348"/>
    <lineage>
        <taxon>Bacteria</taxon>
        <taxon>Bacillati</taxon>
        <taxon>Bacillota</taxon>
        <taxon>Clostridia</taxon>
        <taxon>Lachnospirales</taxon>
        <taxon>Lachnospiraceae</taxon>
        <taxon>Hominifimenecus</taxon>
    </lineage>
</organism>
<evidence type="ECO:0000256" key="1">
    <source>
        <dbReference type="ARBA" id="ARBA00004651"/>
    </source>
</evidence>
<evidence type="ECO:0000256" key="5">
    <source>
        <dbReference type="ARBA" id="ARBA00023136"/>
    </source>
</evidence>
<feature type="transmembrane region" description="Helical" evidence="6">
    <location>
        <begin position="119"/>
        <end position="142"/>
    </location>
</feature>
<name>A0AAE3JE62_9FIRM</name>
<evidence type="ECO:0000256" key="2">
    <source>
        <dbReference type="ARBA" id="ARBA00022475"/>
    </source>
</evidence>
<dbReference type="PANTHER" id="PTHR43652">
    <property type="entry name" value="BASIC AMINO ACID ANTIPORTER YFCC-RELATED"/>
    <property type="match status" value="1"/>
</dbReference>
<evidence type="ECO:0000256" key="4">
    <source>
        <dbReference type="ARBA" id="ARBA00022989"/>
    </source>
</evidence>
<feature type="transmembrane region" description="Helical" evidence="6">
    <location>
        <begin position="421"/>
        <end position="446"/>
    </location>
</feature>
<comment type="subcellular location">
    <subcellularLocation>
        <location evidence="1">Cell membrane</location>
        <topology evidence="1">Multi-pass membrane protein</topology>
    </subcellularLocation>
</comment>
<feature type="transmembrane region" description="Helical" evidence="6">
    <location>
        <begin position="458"/>
        <end position="480"/>
    </location>
</feature>
<proteinExistence type="predicted"/>
<dbReference type="Pfam" id="PF03606">
    <property type="entry name" value="DcuC"/>
    <property type="match status" value="1"/>
</dbReference>
<keyword evidence="8" id="KW-1185">Reference proteome</keyword>
<dbReference type="RefSeq" id="WP_308452597.1">
    <property type="nucleotide sequence ID" value="NZ_JAJEQR010000005.1"/>
</dbReference>
<keyword evidence="2" id="KW-1003">Cell membrane</keyword>
<dbReference type="AlphaFoldDB" id="A0AAE3JE62"/>
<evidence type="ECO:0000256" key="6">
    <source>
        <dbReference type="SAM" id="Phobius"/>
    </source>
</evidence>
<keyword evidence="3 6" id="KW-0812">Transmembrane</keyword>
<feature type="transmembrane region" description="Helical" evidence="6">
    <location>
        <begin position="302"/>
        <end position="320"/>
    </location>
</feature>
<evidence type="ECO:0000313" key="8">
    <source>
        <dbReference type="Proteomes" id="UP001198182"/>
    </source>
</evidence>
<keyword evidence="5 6" id="KW-0472">Membrane</keyword>
<feature type="transmembrane region" description="Helical" evidence="6">
    <location>
        <begin position="149"/>
        <end position="167"/>
    </location>
</feature>
<comment type="caution">
    <text evidence="7">The sequence shown here is derived from an EMBL/GenBank/DDBJ whole genome shotgun (WGS) entry which is preliminary data.</text>
</comment>
<keyword evidence="4 6" id="KW-1133">Transmembrane helix</keyword>
<accession>A0AAE3JE62</accession>
<dbReference type="InterPro" id="IPR051679">
    <property type="entry name" value="DASS-Related_Transporters"/>
</dbReference>
<feature type="transmembrane region" description="Helical" evidence="6">
    <location>
        <begin position="256"/>
        <end position="275"/>
    </location>
</feature>
<dbReference type="EMBL" id="JAJEQR010000005">
    <property type="protein sequence ID" value="MCC2229808.1"/>
    <property type="molecule type" value="Genomic_DNA"/>
</dbReference>
<feature type="transmembrane region" description="Helical" evidence="6">
    <location>
        <begin position="61"/>
        <end position="81"/>
    </location>
</feature>
<reference evidence="7" key="1">
    <citation type="submission" date="2021-10" db="EMBL/GenBank/DDBJ databases">
        <title>Anaerobic single-cell dispensing facilitates the cultivation of human gut bacteria.</title>
        <authorList>
            <person name="Afrizal A."/>
        </authorList>
    </citation>
    <scope>NUCLEOTIDE SEQUENCE</scope>
    <source>
        <strain evidence="7">CLA-AA-H215</strain>
    </source>
</reference>
<feature type="transmembrane region" description="Helical" evidence="6">
    <location>
        <begin position="179"/>
        <end position="199"/>
    </location>
</feature>
<protein>
    <submittedName>
        <fullName evidence="7">YfcC family protein</fullName>
    </submittedName>
</protein>
<feature type="transmembrane region" description="Helical" evidence="6">
    <location>
        <begin position="332"/>
        <end position="352"/>
    </location>
</feature>
<dbReference type="PANTHER" id="PTHR43652:SF6">
    <property type="entry name" value="ARGININE REPRESSOR"/>
    <property type="match status" value="1"/>
</dbReference>